<dbReference type="Pfam" id="PF12704">
    <property type="entry name" value="MacB_PCD"/>
    <property type="match status" value="1"/>
</dbReference>
<dbReference type="InterPro" id="IPR025857">
    <property type="entry name" value="MacB_PCD"/>
</dbReference>
<keyword evidence="11" id="KW-1185">Reference proteome</keyword>
<feature type="transmembrane region" description="Helical" evidence="7">
    <location>
        <begin position="320"/>
        <end position="345"/>
    </location>
</feature>
<organism evidence="10 11">
    <name type="scientific">Sterolibacterium denitrificans</name>
    <dbReference type="NCBI Taxonomy" id="157592"/>
    <lineage>
        <taxon>Bacteria</taxon>
        <taxon>Pseudomonadati</taxon>
        <taxon>Pseudomonadota</taxon>
        <taxon>Betaproteobacteria</taxon>
        <taxon>Nitrosomonadales</taxon>
        <taxon>Sterolibacteriaceae</taxon>
        <taxon>Sterolibacterium</taxon>
    </lineage>
</organism>
<dbReference type="PANTHER" id="PTHR30572">
    <property type="entry name" value="MEMBRANE COMPONENT OF TRANSPORTER-RELATED"/>
    <property type="match status" value="1"/>
</dbReference>
<proteinExistence type="inferred from homology"/>
<evidence type="ECO:0000259" key="8">
    <source>
        <dbReference type="Pfam" id="PF02687"/>
    </source>
</evidence>
<dbReference type="Pfam" id="PF02687">
    <property type="entry name" value="FtsX"/>
    <property type="match status" value="1"/>
</dbReference>
<evidence type="ECO:0008006" key="12">
    <source>
        <dbReference type="Google" id="ProtNLM"/>
    </source>
</evidence>
<keyword evidence="3 7" id="KW-0812">Transmembrane</keyword>
<feature type="transmembrane region" description="Helical" evidence="7">
    <location>
        <begin position="21"/>
        <end position="41"/>
    </location>
</feature>
<comment type="subcellular location">
    <subcellularLocation>
        <location evidence="1">Cell membrane</location>
        <topology evidence="1">Multi-pass membrane protein</topology>
    </subcellularLocation>
</comment>
<evidence type="ECO:0000256" key="5">
    <source>
        <dbReference type="ARBA" id="ARBA00023136"/>
    </source>
</evidence>
<dbReference type="Proteomes" id="UP000242886">
    <property type="component" value="Chromosome SDENCHOL"/>
</dbReference>
<feature type="domain" description="MacB-like periplasmic core" evidence="9">
    <location>
        <begin position="21"/>
        <end position="243"/>
    </location>
</feature>
<dbReference type="EMBL" id="LT837803">
    <property type="protein sequence ID" value="SMB32139.1"/>
    <property type="molecule type" value="Genomic_DNA"/>
</dbReference>
<dbReference type="RefSeq" id="WP_154717269.1">
    <property type="nucleotide sequence ID" value="NZ_LT837803.1"/>
</dbReference>
<evidence type="ECO:0000256" key="4">
    <source>
        <dbReference type="ARBA" id="ARBA00022989"/>
    </source>
</evidence>
<evidence type="ECO:0000313" key="11">
    <source>
        <dbReference type="Proteomes" id="UP000242886"/>
    </source>
</evidence>
<dbReference type="GO" id="GO:0005886">
    <property type="term" value="C:plasma membrane"/>
    <property type="evidence" value="ECO:0007669"/>
    <property type="project" value="UniProtKB-SubCell"/>
</dbReference>
<feature type="domain" description="ABC3 transporter permease C-terminal" evidence="8">
    <location>
        <begin position="280"/>
        <end position="392"/>
    </location>
</feature>
<evidence type="ECO:0000256" key="2">
    <source>
        <dbReference type="ARBA" id="ARBA00022475"/>
    </source>
</evidence>
<feature type="transmembrane region" description="Helical" evidence="7">
    <location>
        <begin position="272"/>
        <end position="299"/>
    </location>
</feature>
<gene>
    <name evidence="10" type="ORF">SDENCHOL_21291</name>
</gene>
<feature type="transmembrane region" description="Helical" evidence="7">
    <location>
        <begin position="365"/>
        <end position="383"/>
    </location>
</feature>
<keyword evidence="2" id="KW-1003">Cell membrane</keyword>
<reference evidence="10" key="1">
    <citation type="submission" date="2017-03" db="EMBL/GenBank/DDBJ databases">
        <authorList>
            <consortium name="AG Boll"/>
        </authorList>
    </citation>
    <scope>NUCLEOTIDE SEQUENCE [LARGE SCALE GENOMIC DNA]</scope>
    <source>
        <strain evidence="10">Chol</strain>
    </source>
</reference>
<keyword evidence="5 7" id="KW-0472">Membrane</keyword>
<accession>A0A7Z7MWB1</accession>
<keyword evidence="4 7" id="KW-1133">Transmembrane helix</keyword>
<dbReference type="GO" id="GO:0022857">
    <property type="term" value="F:transmembrane transporter activity"/>
    <property type="evidence" value="ECO:0007669"/>
    <property type="project" value="TreeGrafter"/>
</dbReference>
<dbReference type="InterPro" id="IPR003838">
    <property type="entry name" value="ABC3_permease_C"/>
</dbReference>
<dbReference type="PANTHER" id="PTHR30572:SF4">
    <property type="entry name" value="ABC TRANSPORTER PERMEASE YTRF"/>
    <property type="match status" value="1"/>
</dbReference>
<evidence type="ECO:0000256" key="1">
    <source>
        <dbReference type="ARBA" id="ARBA00004651"/>
    </source>
</evidence>
<evidence type="ECO:0000259" key="9">
    <source>
        <dbReference type="Pfam" id="PF12704"/>
    </source>
</evidence>
<protein>
    <recommendedName>
        <fullName evidence="12">Peptide ABC transporter permease</fullName>
    </recommendedName>
</protein>
<comment type="similarity">
    <text evidence="6">Belongs to the ABC-4 integral membrane protein family.</text>
</comment>
<evidence type="ECO:0000256" key="6">
    <source>
        <dbReference type="ARBA" id="ARBA00038076"/>
    </source>
</evidence>
<dbReference type="AlphaFoldDB" id="A0A7Z7MWB1"/>
<name>A0A7Z7MWB1_9PROT</name>
<evidence type="ECO:0000256" key="7">
    <source>
        <dbReference type="SAM" id="Phobius"/>
    </source>
</evidence>
<evidence type="ECO:0000313" key="10">
    <source>
        <dbReference type="EMBL" id="SMB32139.1"/>
    </source>
</evidence>
<evidence type="ECO:0000256" key="3">
    <source>
        <dbReference type="ARBA" id="ARBA00022692"/>
    </source>
</evidence>
<dbReference type="InterPro" id="IPR050250">
    <property type="entry name" value="Macrolide_Exporter_MacB"/>
</dbReference>
<sequence>MRTSDSILLALRAITAQRLRSFLTLLGIAVGIAAVILLTSIGEGIHRFILSEFSQFGTNTIFISPGKTKTGGQHASGIPSSVRPLTIEDARALQHLPNILAVTPWIWGNSEVSGNGRVRRTTLYGVGADMPKVVTIAIRIGQFLPREESGSARSLAVLGAKLKRELFGDANPLGERVRIGNMQFTVIGVLEARGQVLGVDVDDTLFIPAARAMELYNRDGVSEIRVAYPENVSVDHVSAAIKTTLKARHGREDFTLITQADMLRSLSKILNILTMAVGALGSISLLVGGVGIVTIMTIAVTERTSEIGLMVALGAPRRTILGIFLGEAVVLSAIGGFLGLAIGIGLAQIIHATLPDLPVHTPLEFVALAEGIAIAIGLLAGVLPARRAASMDAVEALRTE</sequence>